<protein>
    <recommendedName>
        <fullName evidence="8">Pseudouridine-metabolizing bifunctional protein</fullName>
    </recommendedName>
</protein>
<dbReference type="PANTHER" id="PTHR42909:SF1">
    <property type="entry name" value="CARBOHYDRATE KINASE PFKB DOMAIN-CONTAINING PROTEIN"/>
    <property type="match status" value="1"/>
</dbReference>
<evidence type="ECO:0000256" key="5">
    <source>
        <dbReference type="ARBA" id="ARBA00023295"/>
    </source>
</evidence>
<dbReference type="Proteomes" id="UP000078576">
    <property type="component" value="Unassembled WGS sequence"/>
</dbReference>
<dbReference type="SUPFAM" id="SSF53613">
    <property type="entry name" value="Ribokinase-like"/>
    <property type="match status" value="1"/>
</dbReference>
<keyword evidence="1" id="KW-0479">Metal-binding</keyword>
<dbReference type="GO" id="GO:0004730">
    <property type="term" value="F:pseudouridylate synthase activity"/>
    <property type="evidence" value="ECO:0007669"/>
    <property type="project" value="InterPro"/>
</dbReference>
<keyword evidence="2" id="KW-0378">Hydrolase</keyword>
<keyword evidence="4" id="KW-0456">Lyase</keyword>
<keyword evidence="3" id="KW-0464">Manganese</keyword>
<dbReference type="PANTHER" id="PTHR42909">
    <property type="entry name" value="ZGC:136858"/>
    <property type="match status" value="1"/>
</dbReference>
<dbReference type="Pfam" id="PF04227">
    <property type="entry name" value="Indigoidine_A"/>
    <property type="match status" value="1"/>
</dbReference>
<dbReference type="EMBL" id="KN714690">
    <property type="protein sequence ID" value="KUI56534.1"/>
    <property type="molecule type" value="Genomic_DNA"/>
</dbReference>
<evidence type="ECO:0000313" key="6">
    <source>
        <dbReference type="EMBL" id="KUI56534.1"/>
    </source>
</evidence>
<evidence type="ECO:0000256" key="2">
    <source>
        <dbReference type="ARBA" id="ARBA00022801"/>
    </source>
</evidence>
<dbReference type="InterPro" id="IPR029056">
    <property type="entry name" value="Ribokinase-like"/>
</dbReference>
<dbReference type="GO" id="GO:0016798">
    <property type="term" value="F:hydrolase activity, acting on glycosyl bonds"/>
    <property type="evidence" value="ECO:0007669"/>
    <property type="project" value="UniProtKB-KW"/>
</dbReference>
<evidence type="ECO:0008006" key="8">
    <source>
        <dbReference type="Google" id="ProtNLM"/>
    </source>
</evidence>
<name>A0A194UY42_CYTMA</name>
<dbReference type="SUPFAM" id="SSF110581">
    <property type="entry name" value="Indigoidine synthase A-like"/>
    <property type="match status" value="1"/>
</dbReference>
<dbReference type="InterPro" id="IPR022830">
    <property type="entry name" value="Indigdn_synthA-like"/>
</dbReference>
<dbReference type="CDD" id="cd01941">
    <property type="entry name" value="YeiC_kinase_like"/>
    <property type="match status" value="1"/>
</dbReference>
<evidence type="ECO:0000256" key="4">
    <source>
        <dbReference type="ARBA" id="ARBA00023239"/>
    </source>
</evidence>
<evidence type="ECO:0000313" key="7">
    <source>
        <dbReference type="Proteomes" id="UP000078576"/>
    </source>
</evidence>
<dbReference type="OrthoDB" id="198885at2759"/>
<evidence type="ECO:0000256" key="1">
    <source>
        <dbReference type="ARBA" id="ARBA00022723"/>
    </source>
</evidence>
<sequence>MSLLRQTGRHSCIWRRPIANPLRSSRGCTLQTRIQINQRPYSGGPAKSGLTKFVQLSEEVEDAIRTNKPVVALESTIYTHGALGRDLPDLLNSVVRQHGAVPATIGVLDGVPKVGLESQEIDRMVQEGAKKISRRDLAYFVGTGMNGRKLHGGTTIAGTMLLAQAAGIRVFGTGGLGGVHRGGENTMDVSADLTELGRTRVAVISSGPKGFLDLPRTMEYLETQGVLVATFADGRKGNVDLPAFWARESGIKSPFVLEDEKQAAAIILAQERLGIDSGLLFANPIPAEYEIPREVMDKIIDTAVREAAEKGFSGNENTPYILQRIGQLSEGRSAPANLHLVQSNVARAARVAVELCKLETGDAAAKSHHQPAPPIFPTQDQSTQTLPEVKETSSRADILVAGSVALDLNCNFHNDRYVEPKPMSPVLHTSNPAGITQSIGGVGHNVALAAQSIHRDLKSHNSTQNYAHLLTHHSAGATILTSMEKNGLDTAYIRQLGPEYASARTAQYVAVNDADKNLFTAMADMAILTSHSFPTYWSSIVHATKPKWLVVDGNWSPKDIHNWIKAGEQNGAKVAFEPVSTVKAAGLFPKGHDLPLFPKVTISLATPNQYELSAMYTAARENGYMDSISWFSVIDAFGMHGGARDRFVRLTSAEMTDAGIPVQSVQMLPYIPTIITKMGEKGALLTTILKPDDPRLFDAEHERYILTRAPVGHPDVGGVYMRLYPAVEQVGTPISVNGMGDTFLGTLVAGLALGGRTEDLIDVAQNAAVMTLKSHLSVSPDLGALGQKLLAVCGRENVLGRI</sequence>
<proteinExistence type="predicted"/>
<dbReference type="AlphaFoldDB" id="A0A194UY42"/>
<accession>A0A194UY42</accession>
<reference evidence="7" key="1">
    <citation type="submission" date="2014-12" db="EMBL/GenBank/DDBJ databases">
        <title>Genome Sequence of Valsa Canker Pathogens Uncovers a Specific Adaption of Colonization on Woody Bark.</title>
        <authorList>
            <person name="Yin Z."/>
            <person name="Liu H."/>
            <person name="Gao X."/>
            <person name="Li Z."/>
            <person name="Song N."/>
            <person name="Ke X."/>
            <person name="Dai Q."/>
            <person name="Wu Y."/>
            <person name="Sun Y."/>
            <person name="Xu J.-R."/>
            <person name="Kang Z.K."/>
            <person name="Wang L."/>
            <person name="Huang L."/>
        </authorList>
    </citation>
    <scope>NUCLEOTIDE SEQUENCE [LARGE SCALE GENOMIC DNA]</scope>
    <source>
        <strain evidence="7">SXYL134</strain>
    </source>
</reference>
<keyword evidence="7" id="KW-1185">Reference proteome</keyword>
<gene>
    <name evidence="6" type="ORF">VP1G_03927</name>
</gene>
<organism evidence="6 7">
    <name type="scientific">Cytospora mali</name>
    <name type="common">Apple Valsa canker fungus</name>
    <name type="synonym">Valsa mali</name>
    <dbReference type="NCBI Taxonomy" id="578113"/>
    <lineage>
        <taxon>Eukaryota</taxon>
        <taxon>Fungi</taxon>
        <taxon>Dikarya</taxon>
        <taxon>Ascomycota</taxon>
        <taxon>Pezizomycotina</taxon>
        <taxon>Sordariomycetes</taxon>
        <taxon>Sordariomycetidae</taxon>
        <taxon>Diaporthales</taxon>
        <taxon>Cytosporaceae</taxon>
        <taxon>Cytospora</taxon>
    </lineage>
</organism>
<dbReference type="GO" id="GO:0005737">
    <property type="term" value="C:cytoplasm"/>
    <property type="evidence" value="ECO:0007669"/>
    <property type="project" value="TreeGrafter"/>
</dbReference>
<dbReference type="Gene3D" id="3.40.1190.20">
    <property type="match status" value="1"/>
</dbReference>
<dbReference type="Gene3D" id="3.40.1790.10">
    <property type="entry name" value="Indigoidine synthase domain"/>
    <property type="match status" value="1"/>
</dbReference>
<dbReference type="STRING" id="694573.A0A194UY42"/>
<evidence type="ECO:0000256" key="3">
    <source>
        <dbReference type="ARBA" id="ARBA00023211"/>
    </source>
</evidence>
<keyword evidence="5" id="KW-0326">Glycosidase</keyword>
<dbReference type="GO" id="GO:0046872">
    <property type="term" value="F:metal ion binding"/>
    <property type="evidence" value="ECO:0007669"/>
    <property type="project" value="UniProtKB-KW"/>
</dbReference>
<dbReference type="InterPro" id="IPR007342">
    <property type="entry name" value="PsuG"/>
</dbReference>